<dbReference type="OrthoDB" id="1917198at2759"/>
<comment type="subcellular location">
    <subcellularLocation>
        <location evidence="1">Nucleus</location>
    </subcellularLocation>
</comment>
<comment type="caution">
    <text evidence="7">The sequence shown here is derived from an EMBL/GenBank/DDBJ whole genome shotgun (WGS) entry which is preliminary data.</text>
</comment>
<dbReference type="PANTHER" id="PTHR13484">
    <property type="entry name" value="FIP1-LIKE 1 PROTEIN"/>
    <property type="match status" value="1"/>
</dbReference>
<gene>
    <name evidence="7" type="ORF">M896_121270</name>
</gene>
<keyword evidence="4" id="KW-0539">Nucleus</keyword>
<dbReference type="InterPro" id="IPR007854">
    <property type="entry name" value="Fip1_dom"/>
</dbReference>
<organism evidence="7 8">
    <name type="scientific">Ordospora colligata OC4</name>
    <dbReference type="NCBI Taxonomy" id="1354746"/>
    <lineage>
        <taxon>Eukaryota</taxon>
        <taxon>Fungi</taxon>
        <taxon>Fungi incertae sedis</taxon>
        <taxon>Microsporidia</taxon>
        <taxon>Ordosporidae</taxon>
        <taxon>Ordospora</taxon>
    </lineage>
</organism>
<feature type="region of interest" description="Disordered" evidence="5">
    <location>
        <begin position="92"/>
        <end position="173"/>
    </location>
</feature>
<feature type="region of interest" description="Disordered" evidence="5">
    <location>
        <begin position="1"/>
        <end position="20"/>
    </location>
</feature>
<feature type="compositionally biased region" description="Basic and acidic residues" evidence="5">
    <location>
        <begin position="110"/>
        <end position="121"/>
    </location>
</feature>
<feature type="compositionally biased region" description="Basic and acidic residues" evidence="5">
    <location>
        <begin position="151"/>
        <end position="173"/>
    </location>
</feature>
<dbReference type="GeneID" id="26262644"/>
<name>A0A0B2UI53_9MICR</name>
<evidence type="ECO:0000313" key="7">
    <source>
        <dbReference type="EMBL" id="KHN68904.1"/>
    </source>
</evidence>
<evidence type="ECO:0000256" key="2">
    <source>
        <dbReference type="ARBA" id="ARBA00007459"/>
    </source>
</evidence>
<dbReference type="InterPro" id="IPR051187">
    <property type="entry name" value="Pre-mRNA_3'-end_processing_reg"/>
</dbReference>
<dbReference type="STRING" id="1354746.A0A0B2UI53"/>
<keyword evidence="3" id="KW-0507">mRNA processing</keyword>
<evidence type="ECO:0000259" key="6">
    <source>
        <dbReference type="Pfam" id="PF05182"/>
    </source>
</evidence>
<evidence type="ECO:0000256" key="3">
    <source>
        <dbReference type="ARBA" id="ARBA00022664"/>
    </source>
</evidence>
<evidence type="ECO:0000256" key="5">
    <source>
        <dbReference type="SAM" id="MobiDB-lite"/>
    </source>
</evidence>
<dbReference type="HOGENOM" id="CLU_1468148_0_0_1"/>
<dbReference type="InParanoid" id="A0A0B2UI53"/>
<dbReference type="PANTHER" id="PTHR13484:SF0">
    <property type="entry name" value="PRE-MRNA 3'-END-PROCESSING FACTOR FIP1"/>
    <property type="match status" value="1"/>
</dbReference>
<dbReference type="RefSeq" id="XP_014562946.1">
    <property type="nucleotide sequence ID" value="XM_014707460.1"/>
</dbReference>
<protein>
    <submittedName>
        <fullName evidence="7">Subunit of polyadenylation factor I complex</fullName>
    </submittedName>
</protein>
<feature type="domain" description="Pre-mRNA polyadenylation factor Fip1" evidence="6">
    <location>
        <begin position="46"/>
        <end position="86"/>
    </location>
</feature>
<evidence type="ECO:0000256" key="4">
    <source>
        <dbReference type="ARBA" id="ARBA00023242"/>
    </source>
</evidence>
<comment type="similarity">
    <text evidence="2">Belongs to the FIP1 family.</text>
</comment>
<dbReference type="GO" id="GO:0006397">
    <property type="term" value="P:mRNA processing"/>
    <property type="evidence" value="ECO:0007669"/>
    <property type="project" value="UniProtKB-KW"/>
</dbReference>
<keyword evidence="8" id="KW-1185">Reference proteome</keyword>
<evidence type="ECO:0000313" key="8">
    <source>
        <dbReference type="Proteomes" id="UP000031056"/>
    </source>
</evidence>
<dbReference type="EMBL" id="JOKQ01000012">
    <property type="protein sequence ID" value="KHN68904.1"/>
    <property type="molecule type" value="Genomic_DNA"/>
</dbReference>
<dbReference type="Pfam" id="PF05182">
    <property type="entry name" value="Fip1"/>
    <property type="match status" value="1"/>
</dbReference>
<dbReference type="AlphaFoldDB" id="A0A0B2UI53"/>
<sequence>MQNDEEFFVGDEGSSDTSSDLELVINKVPERGEEHKEDAAGQSILDYDIDIFTDKPWNKPGADITDYFNYGFNEMTWKEYCSMQRRKSEFTLGSEDWADGRYSGVQRGFSEIKREGEGGRKEKSKKSRREERDGRSRTDRPRRGRGRGGRSKSDKEERDGRRREMQRENGRRM</sequence>
<dbReference type="VEuPathDB" id="MicrosporidiaDB:M896_121270"/>
<reference evidence="7 8" key="1">
    <citation type="journal article" date="2014" name="MBio">
        <title>The Ordospora colligata genome; evolution of extreme reduction in microsporidia and host-to-parasite horizontal gene transfer.</title>
        <authorList>
            <person name="Pombert J.-F."/>
            <person name="Haag K.L."/>
            <person name="Beidas S."/>
            <person name="Ebert D."/>
            <person name="Keeling P.J."/>
        </authorList>
    </citation>
    <scope>NUCLEOTIDE SEQUENCE [LARGE SCALE GENOMIC DNA]</scope>
    <source>
        <strain evidence="7 8">OC4</strain>
    </source>
</reference>
<dbReference type="GO" id="GO:0005847">
    <property type="term" value="C:mRNA cleavage and polyadenylation specificity factor complex"/>
    <property type="evidence" value="ECO:0007669"/>
    <property type="project" value="TreeGrafter"/>
</dbReference>
<proteinExistence type="inferred from homology"/>
<evidence type="ECO:0000256" key="1">
    <source>
        <dbReference type="ARBA" id="ARBA00004123"/>
    </source>
</evidence>
<accession>A0A0B2UI53</accession>
<feature type="compositionally biased region" description="Basic and acidic residues" evidence="5">
    <location>
        <begin position="128"/>
        <end position="141"/>
    </location>
</feature>
<dbReference type="Proteomes" id="UP000031056">
    <property type="component" value="Unassembled WGS sequence"/>
</dbReference>